<gene>
    <name evidence="1" type="ORF">E2562_008167</name>
</gene>
<protein>
    <submittedName>
        <fullName evidence="1">Uncharacterized protein</fullName>
    </submittedName>
</protein>
<accession>A0A6G1CEU9</accession>
<keyword evidence="2" id="KW-1185">Reference proteome</keyword>
<name>A0A6G1CEU9_9ORYZ</name>
<reference evidence="1 2" key="1">
    <citation type="submission" date="2019-11" db="EMBL/GenBank/DDBJ databases">
        <title>Whole genome sequence of Oryza granulata.</title>
        <authorList>
            <person name="Li W."/>
        </authorList>
    </citation>
    <scope>NUCLEOTIDE SEQUENCE [LARGE SCALE GENOMIC DNA]</scope>
    <source>
        <strain evidence="2">cv. Menghai</strain>
        <tissue evidence="1">Leaf</tissue>
    </source>
</reference>
<dbReference type="Proteomes" id="UP000479710">
    <property type="component" value="Unassembled WGS sequence"/>
</dbReference>
<dbReference type="AlphaFoldDB" id="A0A6G1CEU9"/>
<evidence type="ECO:0000313" key="1">
    <source>
        <dbReference type="EMBL" id="KAF0898581.1"/>
    </source>
</evidence>
<dbReference type="EMBL" id="SPHZ02000009">
    <property type="protein sequence ID" value="KAF0898581.1"/>
    <property type="molecule type" value="Genomic_DNA"/>
</dbReference>
<sequence>MMFEGEAVLERVVLEEEVVVDDHPPFLTMLEKRREGERKGWRWRWREEVALVDTDKELGNGTRKGMVAAQEVAWRR</sequence>
<comment type="caution">
    <text evidence="1">The sequence shown here is derived from an EMBL/GenBank/DDBJ whole genome shotgun (WGS) entry which is preliminary data.</text>
</comment>
<organism evidence="1 2">
    <name type="scientific">Oryza meyeriana var. granulata</name>
    <dbReference type="NCBI Taxonomy" id="110450"/>
    <lineage>
        <taxon>Eukaryota</taxon>
        <taxon>Viridiplantae</taxon>
        <taxon>Streptophyta</taxon>
        <taxon>Embryophyta</taxon>
        <taxon>Tracheophyta</taxon>
        <taxon>Spermatophyta</taxon>
        <taxon>Magnoliopsida</taxon>
        <taxon>Liliopsida</taxon>
        <taxon>Poales</taxon>
        <taxon>Poaceae</taxon>
        <taxon>BOP clade</taxon>
        <taxon>Oryzoideae</taxon>
        <taxon>Oryzeae</taxon>
        <taxon>Oryzinae</taxon>
        <taxon>Oryza</taxon>
        <taxon>Oryza meyeriana</taxon>
    </lineage>
</organism>
<proteinExistence type="predicted"/>
<evidence type="ECO:0000313" key="2">
    <source>
        <dbReference type="Proteomes" id="UP000479710"/>
    </source>
</evidence>